<gene>
    <name evidence="1" type="ORF">F5897_000995</name>
</gene>
<dbReference type="AlphaFoldDB" id="A0A840DIY4"/>
<sequence>MDADHKVFLTEDATFKNITLESRPESNSDFRIFANGYRLTFDGVTTVQKTSSNAPTIYTGKVKENLGDGIESRVEFKNSPAKTILNGIKAGDESLESVSQTPAEIVLDANVGIAQGKEINLGKNAANVHLKSTTANFKRLVATDAPNATVTLTLPGQEIEADFIDLASLFVTHGKVTLGEDSNLTGGVGVLVGAVLDVRKVMERDGGEFRIKGNTGGEGQIHINGGVSAIYFEGDANAMNVVIQNHDAANQPLNEHTYVYYDSGKVVLSAAHQLPNCKYNFESGVATVACTEVKKAVSLSVTAVNTTDPLFVIETTQKDGEVSAAAYFENLLPELQKHPRLVLLTESDGAAPVIENDKAITIEWQAREAGAFKIKDTDGTLSAAMPYTVTTDAVAQQVSYSLPAPPSGKRYKVGMPGEKIF</sequence>
<name>A0A840DIY4_9MICO</name>
<protein>
    <submittedName>
        <fullName evidence="1">Uncharacterized protein</fullName>
    </submittedName>
</protein>
<accession>A0A840DIY4</accession>
<dbReference type="Proteomes" id="UP000571183">
    <property type="component" value="Unassembled WGS sequence"/>
</dbReference>
<proteinExistence type="predicted"/>
<keyword evidence="2" id="KW-1185">Reference proteome</keyword>
<reference evidence="1" key="1">
    <citation type="submission" date="2020-08" db="EMBL/GenBank/DDBJ databases">
        <title>Sequencing the genomes of 1000 actinobacteria strains.</title>
        <authorList>
            <person name="Klenk H.-P."/>
        </authorList>
    </citation>
    <scope>NUCLEOTIDE SEQUENCE [LARGE SCALE GENOMIC DNA]</scope>
    <source>
        <strain evidence="1">DSM 27064</strain>
    </source>
</reference>
<comment type="caution">
    <text evidence="1">The sequence shown here is derived from an EMBL/GenBank/DDBJ whole genome shotgun (WGS) entry which is preliminary data.</text>
</comment>
<dbReference type="RefSeq" id="WP_183304695.1">
    <property type="nucleotide sequence ID" value="NZ_JACIFD010000008.1"/>
</dbReference>
<dbReference type="EMBL" id="JACIFD010000008">
    <property type="protein sequence ID" value="MBB4071683.1"/>
    <property type="molecule type" value="Genomic_DNA"/>
</dbReference>
<organism evidence="1 2">
    <name type="scientific">Canibacter oris</name>
    <dbReference type="NCBI Taxonomy" id="1365628"/>
    <lineage>
        <taxon>Bacteria</taxon>
        <taxon>Bacillati</taxon>
        <taxon>Actinomycetota</taxon>
        <taxon>Actinomycetes</taxon>
        <taxon>Micrococcales</taxon>
        <taxon>Microbacteriaceae</taxon>
        <taxon>Canibacter</taxon>
    </lineage>
</organism>
<evidence type="ECO:0000313" key="1">
    <source>
        <dbReference type="EMBL" id="MBB4071683.1"/>
    </source>
</evidence>
<evidence type="ECO:0000313" key="2">
    <source>
        <dbReference type="Proteomes" id="UP000571183"/>
    </source>
</evidence>